<dbReference type="WBParaSite" id="RSKR_0001130600.1">
    <property type="protein sequence ID" value="RSKR_0001130600.1"/>
    <property type="gene ID" value="RSKR_0001130600"/>
</dbReference>
<sequence length="217" mass="25893">MDSTAKWASTGQVSDEREQRRFESENEFVQALANPHYCNYLAQRGFFRDEAFVNYLKYLQYFKRPEYAKTIKYPHCLFILDCLQHKEYREAIASSNNAKFIEVQQMLQWQWYYRRRNQLSTVKTEEETDKKEGNSSDDISPDFWNDVEFELAKKEKLADMWKVMFNQDENNVVETQVNVDYDENISSAEITSEITKNDKLPFDFVPESSSSKKKRLE</sequence>
<proteinExistence type="predicted"/>
<protein>
    <submittedName>
        <fullName evidence="2">Mediator of RNA polymerase II transcription subunit 31</fullName>
    </submittedName>
</protein>
<accession>A0AC35UGQ3</accession>
<name>A0AC35UGQ3_9BILA</name>
<evidence type="ECO:0000313" key="1">
    <source>
        <dbReference type="Proteomes" id="UP000095286"/>
    </source>
</evidence>
<evidence type="ECO:0000313" key="2">
    <source>
        <dbReference type="WBParaSite" id="RSKR_0001130600.1"/>
    </source>
</evidence>
<reference evidence="2" key="1">
    <citation type="submission" date="2016-11" db="UniProtKB">
        <authorList>
            <consortium name="WormBaseParasite"/>
        </authorList>
    </citation>
    <scope>IDENTIFICATION</scope>
    <source>
        <strain evidence="2">KR3021</strain>
    </source>
</reference>
<organism evidence="1 2">
    <name type="scientific">Rhabditophanes sp. KR3021</name>
    <dbReference type="NCBI Taxonomy" id="114890"/>
    <lineage>
        <taxon>Eukaryota</taxon>
        <taxon>Metazoa</taxon>
        <taxon>Ecdysozoa</taxon>
        <taxon>Nematoda</taxon>
        <taxon>Chromadorea</taxon>
        <taxon>Rhabditida</taxon>
        <taxon>Tylenchina</taxon>
        <taxon>Panagrolaimomorpha</taxon>
        <taxon>Strongyloidoidea</taxon>
        <taxon>Alloionematidae</taxon>
        <taxon>Rhabditophanes</taxon>
    </lineage>
</organism>
<dbReference type="Proteomes" id="UP000095286">
    <property type="component" value="Unplaced"/>
</dbReference>